<evidence type="ECO:0000256" key="20">
    <source>
        <dbReference type="PIRSR" id="PIRSR621190-2"/>
    </source>
</evidence>
<feature type="binding site" evidence="20">
    <location>
        <position position="168"/>
    </location>
    <ligand>
        <name>Zn(2+)</name>
        <dbReference type="ChEBI" id="CHEBI:29105"/>
        <label>1</label>
    </ligand>
</feature>
<dbReference type="InterPro" id="IPR002477">
    <property type="entry name" value="Peptidoglycan-bd-like"/>
</dbReference>
<feature type="binding site" evidence="20">
    <location>
        <position position="122"/>
    </location>
    <ligand>
        <name>Ca(2+)</name>
        <dbReference type="ChEBI" id="CHEBI:29108"/>
        <label>1</label>
    </ligand>
</feature>
<keyword evidence="5" id="KW-0645">Protease</keyword>
<organism evidence="27 28">
    <name type="scientific">Aldrovandia affinis</name>
    <dbReference type="NCBI Taxonomy" id="143900"/>
    <lineage>
        <taxon>Eukaryota</taxon>
        <taxon>Metazoa</taxon>
        <taxon>Chordata</taxon>
        <taxon>Craniata</taxon>
        <taxon>Vertebrata</taxon>
        <taxon>Euteleostomi</taxon>
        <taxon>Actinopterygii</taxon>
        <taxon>Neopterygii</taxon>
        <taxon>Teleostei</taxon>
        <taxon>Notacanthiformes</taxon>
        <taxon>Halosauridae</taxon>
        <taxon>Aldrovandia</taxon>
    </lineage>
</organism>
<feature type="binding site" evidence="20">
    <location>
        <position position="199"/>
    </location>
    <ligand>
        <name>Ca(2+)</name>
        <dbReference type="ChEBI" id="CHEBI:29108"/>
        <label>1</label>
    </ligand>
</feature>
<feature type="short sequence motif" description="Cysteine switch" evidence="23">
    <location>
        <begin position="88"/>
        <end position="95"/>
    </location>
</feature>
<feature type="binding site" evidence="19">
    <location>
        <position position="227"/>
    </location>
    <ligand>
        <name>Zn(2+)</name>
        <dbReference type="ChEBI" id="CHEBI:29105"/>
        <label>2</label>
        <note>catalytic</note>
    </ligand>
</feature>
<evidence type="ECO:0000256" key="25">
    <source>
        <dbReference type="SAM" id="SignalP"/>
    </source>
</evidence>
<keyword evidence="11 20" id="KW-0106">Calcium</keyword>
<dbReference type="PROSITE" id="PS51642">
    <property type="entry name" value="HEMOPEXIN_2"/>
    <property type="match status" value="3"/>
</dbReference>
<evidence type="ECO:0000256" key="6">
    <source>
        <dbReference type="ARBA" id="ARBA00022723"/>
    </source>
</evidence>
<dbReference type="PRINTS" id="PR00138">
    <property type="entry name" value="MATRIXIN"/>
</dbReference>
<feature type="binding site" evidence="20">
    <location>
        <position position="199"/>
    </location>
    <ligand>
        <name>Ca(2+)</name>
        <dbReference type="ChEBI" id="CHEBI:29108"/>
        <label>3</label>
    </ligand>
</feature>
<dbReference type="SUPFAM" id="SSF47090">
    <property type="entry name" value="PGBD-like"/>
    <property type="match status" value="1"/>
</dbReference>
<feature type="binding site" evidence="20">
    <location>
        <position position="332"/>
    </location>
    <ligand>
        <name>Ca(2+)</name>
        <dbReference type="ChEBI" id="CHEBI:29108"/>
        <label>4</label>
    </ligand>
</feature>
<keyword evidence="3" id="KW-0964">Secreted</keyword>
<dbReference type="InterPro" id="IPR033739">
    <property type="entry name" value="M10A_MMP"/>
</dbReference>
<feature type="repeat" description="Hemopexin" evidence="24">
    <location>
        <begin position="376"/>
        <end position="424"/>
    </location>
</feature>
<feature type="binding site" description="in inhibited form" evidence="20">
    <location>
        <position position="90"/>
    </location>
    <ligand>
        <name>Zn(2+)</name>
        <dbReference type="ChEBI" id="CHEBI:29105"/>
        <label>2</label>
        <note>catalytic</note>
    </ligand>
</feature>
<evidence type="ECO:0000256" key="11">
    <source>
        <dbReference type="ARBA" id="ARBA00022837"/>
    </source>
</evidence>
<feature type="binding site" evidence="20">
    <location>
        <position position="235"/>
    </location>
    <ligand>
        <name>Zn(2+)</name>
        <dbReference type="ChEBI" id="CHEBI:29105"/>
        <label>2</label>
        <note>catalytic</note>
    </ligand>
</feature>
<dbReference type="GO" id="GO:0004222">
    <property type="term" value="F:metalloendopeptidase activity"/>
    <property type="evidence" value="ECO:0007669"/>
    <property type="project" value="UniProtKB-EC"/>
</dbReference>
<name>A0AAD7WG34_9TELE</name>
<dbReference type="SUPFAM" id="SSF50923">
    <property type="entry name" value="Hemopexin-like domain"/>
    <property type="match status" value="1"/>
</dbReference>
<evidence type="ECO:0000256" key="16">
    <source>
        <dbReference type="ARBA" id="ARBA00036005"/>
    </source>
</evidence>
<comment type="similarity">
    <text evidence="2">Belongs to the peptidase M10A family.</text>
</comment>
<dbReference type="SUPFAM" id="SSF55486">
    <property type="entry name" value="Metalloproteases ('zincins'), catalytic domain"/>
    <property type="match status" value="1"/>
</dbReference>
<evidence type="ECO:0000256" key="12">
    <source>
        <dbReference type="ARBA" id="ARBA00023049"/>
    </source>
</evidence>
<dbReference type="InterPro" id="IPR036365">
    <property type="entry name" value="PGBD-like_sf"/>
</dbReference>
<reference evidence="27" key="1">
    <citation type="journal article" date="2023" name="Science">
        <title>Genome structures resolve the early diversification of teleost fishes.</title>
        <authorList>
            <person name="Parey E."/>
            <person name="Louis A."/>
            <person name="Montfort J."/>
            <person name="Bouchez O."/>
            <person name="Roques C."/>
            <person name="Iampietro C."/>
            <person name="Lluch J."/>
            <person name="Castinel A."/>
            <person name="Donnadieu C."/>
            <person name="Desvignes T."/>
            <person name="Floi Bucao C."/>
            <person name="Jouanno E."/>
            <person name="Wen M."/>
            <person name="Mejri S."/>
            <person name="Dirks R."/>
            <person name="Jansen H."/>
            <person name="Henkel C."/>
            <person name="Chen W.J."/>
            <person name="Zahm M."/>
            <person name="Cabau C."/>
            <person name="Klopp C."/>
            <person name="Thompson A.W."/>
            <person name="Robinson-Rechavi M."/>
            <person name="Braasch I."/>
            <person name="Lecointre G."/>
            <person name="Bobe J."/>
            <person name="Postlethwait J.H."/>
            <person name="Berthelot C."/>
            <person name="Roest Crollius H."/>
            <person name="Guiguen Y."/>
        </authorList>
    </citation>
    <scope>NUCLEOTIDE SEQUENCE</scope>
    <source>
        <strain evidence="27">NC1722</strain>
    </source>
</reference>
<dbReference type="InterPro" id="IPR021190">
    <property type="entry name" value="Pept_M10A"/>
</dbReference>
<keyword evidence="9" id="KW-0378">Hydrolase</keyword>
<evidence type="ECO:0000256" key="9">
    <source>
        <dbReference type="ARBA" id="ARBA00022801"/>
    </source>
</evidence>
<keyword evidence="28" id="KW-1185">Reference proteome</keyword>
<dbReference type="Pfam" id="PF00413">
    <property type="entry name" value="Peptidase_M10"/>
    <property type="match status" value="1"/>
</dbReference>
<dbReference type="InterPro" id="IPR018486">
    <property type="entry name" value="Hemopexin_CS"/>
</dbReference>
<feature type="disulfide bond" evidence="21">
    <location>
        <begin position="281"/>
        <end position="467"/>
    </location>
</feature>
<dbReference type="AlphaFoldDB" id="A0AAD7WG34"/>
<dbReference type="PROSITE" id="PS00024">
    <property type="entry name" value="HEMOPEXIN"/>
    <property type="match status" value="1"/>
</dbReference>
<dbReference type="InterPro" id="IPR036375">
    <property type="entry name" value="Hemopexin-like_dom_sf"/>
</dbReference>
<evidence type="ECO:0000256" key="5">
    <source>
        <dbReference type="ARBA" id="ARBA00022670"/>
    </source>
</evidence>
<evidence type="ECO:0000256" key="17">
    <source>
        <dbReference type="ARBA" id="ARBA00038924"/>
    </source>
</evidence>
<dbReference type="InterPro" id="IPR024079">
    <property type="entry name" value="MetalloPept_cat_dom_sf"/>
</dbReference>
<dbReference type="Pfam" id="PF01471">
    <property type="entry name" value="PG_binding_1"/>
    <property type="match status" value="1"/>
</dbReference>
<dbReference type="InterPro" id="IPR001818">
    <property type="entry name" value="Pept_M10_metallopeptidase"/>
</dbReference>
<dbReference type="CDD" id="cd04278">
    <property type="entry name" value="ZnMc_MMP"/>
    <property type="match status" value="1"/>
</dbReference>
<dbReference type="CDD" id="cd00094">
    <property type="entry name" value="HX"/>
    <property type="match status" value="1"/>
</dbReference>
<evidence type="ECO:0000313" key="27">
    <source>
        <dbReference type="EMBL" id="KAJ8394694.1"/>
    </source>
</evidence>
<dbReference type="Gene3D" id="2.110.10.10">
    <property type="entry name" value="Hemopexin-like domain"/>
    <property type="match status" value="1"/>
</dbReference>
<feature type="binding site" evidence="20">
    <location>
        <position position="181"/>
    </location>
    <ligand>
        <name>Zn(2+)</name>
        <dbReference type="ChEBI" id="CHEBI:29105"/>
        <label>1</label>
    </ligand>
</feature>
<evidence type="ECO:0000256" key="15">
    <source>
        <dbReference type="ARBA" id="ARBA00023157"/>
    </source>
</evidence>
<evidence type="ECO:0000256" key="21">
    <source>
        <dbReference type="PIRSR" id="PIRSR621190-3"/>
    </source>
</evidence>
<feature type="modified residue" description="Phosphotyrosine; by PKDCC" evidence="22">
    <location>
        <position position="363"/>
    </location>
</feature>
<comment type="subcellular location">
    <subcellularLocation>
        <location evidence="1">Secreted</location>
        <location evidence="1">Extracellular space</location>
        <location evidence="1">Extracellular matrix</location>
    </subcellularLocation>
</comment>
<evidence type="ECO:0000256" key="14">
    <source>
        <dbReference type="ARBA" id="ARBA00023145"/>
    </source>
</evidence>
<dbReference type="SMART" id="SM00120">
    <property type="entry name" value="HX"/>
    <property type="match status" value="4"/>
</dbReference>
<evidence type="ECO:0000256" key="22">
    <source>
        <dbReference type="PIRSR" id="PIRSR621190-4"/>
    </source>
</evidence>
<comment type="caution">
    <text evidence="27">The sequence shown here is derived from an EMBL/GenBank/DDBJ whole genome shotgun (WGS) entry which is preliminary data.</text>
</comment>
<feature type="binding site" evidence="20">
    <location>
        <position position="194"/>
    </location>
    <ligand>
        <name>Zn(2+)</name>
        <dbReference type="ChEBI" id="CHEBI:29105"/>
        <label>1</label>
    </ligand>
</feature>
<feature type="binding site" evidence="20">
    <location>
        <position position="382"/>
    </location>
    <ligand>
        <name>Ca(2+)</name>
        <dbReference type="ChEBI" id="CHEBI:29108"/>
        <label>5</label>
    </ligand>
</feature>
<keyword evidence="13" id="KW-0177">Collagen degradation</keyword>
<evidence type="ECO:0000256" key="19">
    <source>
        <dbReference type="PIRSR" id="PIRSR001191-2"/>
    </source>
</evidence>
<feature type="binding site" evidence="20">
    <location>
        <position position="156"/>
    </location>
    <ligand>
        <name>Ca(2+)</name>
        <dbReference type="ChEBI" id="CHEBI:29108"/>
        <label>2</label>
    </ligand>
</feature>
<evidence type="ECO:0000256" key="7">
    <source>
        <dbReference type="ARBA" id="ARBA00022729"/>
    </source>
</evidence>
<dbReference type="EC" id="3.4.24.7" evidence="17"/>
<feature type="signal peptide" evidence="25">
    <location>
        <begin position="1"/>
        <end position="18"/>
    </location>
</feature>
<comment type="cofactor">
    <cofactor evidence="20">
        <name>Zn(2+)</name>
        <dbReference type="ChEBI" id="CHEBI:29105"/>
    </cofactor>
    <text evidence="20">Binds 2 Zn(2+) ions per subunit.</text>
</comment>
<keyword evidence="6 19" id="KW-0479">Metal-binding</keyword>
<evidence type="ECO:0000256" key="4">
    <source>
        <dbReference type="ARBA" id="ARBA00022530"/>
    </source>
</evidence>
<comment type="cofactor">
    <cofactor evidence="20">
        <name>Ca(2+)</name>
        <dbReference type="ChEBI" id="CHEBI:29108"/>
    </cofactor>
    <text evidence="20">Can bind about 5 Ca(2+) ions per subunit.</text>
</comment>
<dbReference type="GO" id="GO:0030198">
    <property type="term" value="P:extracellular matrix organization"/>
    <property type="evidence" value="ECO:0007669"/>
    <property type="project" value="TreeGrafter"/>
</dbReference>
<feature type="repeat" description="Hemopexin" evidence="24">
    <location>
        <begin position="278"/>
        <end position="327"/>
    </location>
</feature>
<keyword evidence="4" id="KW-0272">Extracellular matrix</keyword>
<proteinExistence type="inferred from homology"/>
<evidence type="ECO:0000256" key="13">
    <source>
        <dbReference type="ARBA" id="ARBA00023105"/>
    </source>
</evidence>
<protein>
    <recommendedName>
        <fullName evidence="17">interstitial collagenase</fullName>
        <ecNumber evidence="17">3.4.24.7</ecNumber>
    </recommendedName>
</protein>
<evidence type="ECO:0000256" key="24">
    <source>
        <dbReference type="PROSITE-ProRule" id="PRU01011"/>
    </source>
</evidence>
<feature type="binding site" evidence="20">
    <location>
        <position position="173"/>
    </location>
    <ligand>
        <name>Ca(2+)</name>
        <dbReference type="ChEBI" id="CHEBI:29108"/>
        <label>3</label>
    </ligand>
</feature>
<feature type="binding site" evidence="19">
    <location>
        <position position="221"/>
    </location>
    <ligand>
        <name>Zn(2+)</name>
        <dbReference type="ChEBI" id="CHEBI:29105"/>
        <label>2</label>
        <note>catalytic</note>
    </ligand>
</feature>
<feature type="binding site" evidence="20">
    <location>
        <position position="288"/>
    </location>
    <ligand>
        <name>Ca(2+)</name>
        <dbReference type="ChEBI" id="CHEBI:29108"/>
        <label>4</label>
    </ligand>
</feature>
<dbReference type="GO" id="GO:0031012">
    <property type="term" value="C:extracellular matrix"/>
    <property type="evidence" value="ECO:0007669"/>
    <property type="project" value="InterPro"/>
</dbReference>
<feature type="binding site" evidence="20">
    <location>
        <position position="192"/>
    </location>
    <ligand>
        <name>Ca(2+)</name>
        <dbReference type="ChEBI" id="CHEBI:29108"/>
        <label>2</label>
    </ligand>
</feature>
<keyword evidence="15 21" id="KW-1015">Disulfide bond</keyword>
<evidence type="ECO:0000256" key="8">
    <source>
        <dbReference type="ARBA" id="ARBA00022737"/>
    </source>
</evidence>
<feature type="binding site" evidence="20">
    <location>
        <position position="174"/>
    </location>
    <ligand>
        <name>Ca(2+)</name>
        <dbReference type="ChEBI" id="CHEBI:29108"/>
        <label>3</label>
    </ligand>
</feature>
<evidence type="ECO:0000256" key="18">
    <source>
        <dbReference type="PIRSR" id="PIRSR001191-1"/>
    </source>
</evidence>
<dbReference type="FunFam" id="2.110.10.10:FF:000002">
    <property type="entry name" value="Matrix metallopeptidase 3"/>
    <property type="match status" value="1"/>
</dbReference>
<evidence type="ECO:0000256" key="23">
    <source>
        <dbReference type="PIRSR" id="PIRSR621190-5"/>
    </source>
</evidence>
<dbReference type="InterPro" id="IPR000585">
    <property type="entry name" value="Hemopexin-like_dom"/>
</dbReference>
<evidence type="ECO:0000313" key="28">
    <source>
        <dbReference type="Proteomes" id="UP001221898"/>
    </source>
</evidence>
<keyword evidence="10 19" id="KW-0862">Zinc</keyword>
<dbReference type="InterPro" id="IPR006026">
    <property type="entry name" value="Peptidase_Metallo"/>
</dbReference>
<dbReference type="InterPro" id="IPR018487">
    <property type="entry name" value="Hemopexin-like_repeat"/>
</dbReference>
<keyword evidence="14" id="KW-0865">Zymogen</keyword>
<dbReference type="Pfam" id="PF00045">
    <property type="entry name" value="Hemopexin"/>
    <property type="match status" value="3"/>
</dbReference>
<feature type="binding site" evidence="20">
    <location>
        <position position="196"/>
    </location>
    <ligand>
        <name>Ca(2+)</name>
        <dbReference type="ChEBI" id="CHEBI:29108"/>
        <label>3</label>
    </ligand>
</feature>
<keyword evidence="8" id="KW-0677">Repeat</keyword>
<dbReference type="FunFam" id="3.40.390.10:FF:000007">
    <property type="entry name" value="Collagenase 3"/>
    <property type="match status" value="1"/>
</dbReference>
<dbReference type="PIRSF" id="PIRSF001191">
    <property type="entry name" value="Peptidase_M10A_matrix"/>
    <property type="match status" value="1"/>
</dbReference>
<evidence type="ECO:0000256" key="10">
    <source>
        <dbReference type="ARBA" id="ARBA00022833"/>
    </source>
</evidence>
<dbReference type="PANTHER" id="PTHR10201">
    <property type="entry name" value="MATRIX METALLOPROTEINASE"/>
    <property type="match status" value="1"/>
</dbReference>
<keyword evidence="7 25" id="KW-0732">Signal</keyword>
<feature type="binding site" evidence="19">
    <location>
        <position position="217"/>
    </location>
    <ligand>
        <name>Zn(2+)</name>
        <dbReference type="ChEBI" id="CHEBI:29105"/>
        <label>2</label>
        <note>catalytic</note>
    </ligand>
</feature>
<evidence type="ECO:0000256" key="1">
    <source>
        <dbReference type="ARBA" id="ARBA00004498"/>
    </source>
</evidence>
<feature type="active site" evidence="18">
    <location>
        <position position="218"/>
    </location>
</feature>
<dbReference type="GO" id="GO:0006508">
    <property type="term" value="P:proteolysis"/>
    <property type="evidence" value="ECO:0007669"/>
    <property type="project" value="UniProtKB-KW"/>
</dbReference>
<evidence type="ECO:0000259" key="26">
    <source>
        <dbReference type="SMART" id="SM00235"/>
    </source>
</evidence>
<feature type="binding site" evidence="20">
    <location>
        <position position="380"/>
    </location>
    <ligand>
        <name>Ca(2+)</name>
        <dbReference type="ChEBI" id="CHEBI:29108"/>
        <label>4</label>
    </ligand>
</feature>
<feature type="binding site" evidence="20">
    <location>
        <position position="166"/>
    </location>
    <ligand>
        <name>Zn(2+)</name>
        <dbReference type="ChEBI" id="CHEBI:29105"/>
        <label>1</label>
    </ligand>
</feature>
<dbReference type="GO" id="GO:0008270">
    <property type="term" value="F:zinc ion binding"/>
    <property type="evidence" value="ECO:0007669"/>
    <property type="project" value="InterPro"/>
</dbReference>
<feature type="chain" id="PRO_5042255381" description="interstitial collagenase" evidence="25">
    <location>
        <begin position="19"/>
        <end position="467"/>
    </location>
</feature>
<dbReference type="GO" id="GO:0030574">
    <property type="term" value="P:collagen catabolic process"/>
    <property type="evidence" value="ECO:0007669"/>
    <property type="project" value="UniProtKB-KW"/>
</dbReference>
<gene>
    <name evidence="27" type="ORF">AAFF_G00042940</name>
</gene>
<feature type="binding site" evidence="20">
    <location>
        <position position="334"/>
    </location>
    <ligand>
        <name>Ca(2+)</name>
        <dbReference type="ChEBI" id="CHEBI:29108"/>
        <label>5</label>
    </ligand>
</feature>
<feature type="domain" description="Peptidase metallopeptidase" evidence="26">
    <location>
        <begin position="103"/>
        <end position="263"/>
    </location>
</feature>
<feature type="repeat" description="Hemopexin" evidence="24">
    <location>
        <begin position="328"/>
        <end position="374"/>
    </location>
</feature>
<dbReference type="PANTHER" id="PTHR10201:SF151">
    <property type="entry name" value="INTERSTITIAL COLLAGENASE"/>
    <property type="match status" value="1"/>
</dbReference>
<evidence type="ECO:0000256" key="2">
    <source>
        <dbReference type="ARBA" id="ARBA00010370"/>
    </source>
</evidence>
<evidence type="ECO:0000256" key="3">
    <source>
        <dbReference type="ARBA" id="ARBA00022525"/>
    </source>
</evidence>
<keyword evidence="12" id="KW-0482">Metalloprotease</keyword>
<feature type="binding site" evidence="20">
    <location>
        <position position="190"/>
    </location>
    <ligand>
        <name>Ca(2+)</name>
        <dbReference type="ChEBI" id="CHEBI:29108"/>
        <label>2</label>
    </ligand>
</feature>
<dbReference type="Gene3D" id="3.40.390.10">
    <property type="entry name" value="Collagenase (Catalytic Domain)"/>
    <property type="match status" value="1"/>
</dbReference>
<comment type="catalytic activity">
    <reaction evidence="16">
        <text>Cleavage of the triple helix of collagen at about three-quarters of the length of the molecule from the N-terminus, at 775-Gly-|-Ile-776 in the alpha1(I) chain. Cleaves synthetic substrates and alpha-macroglobulins at bonds where P1' is a hydrophobic residue.</text>
        <dbReference type="EC" id="3.4.24.7"/>
    </reaction>
</comment>
<dbReference type="EMBL" id="JAINUG010000123">
    <property type="protein sequence ID" value="KAJ8394694.1"/>
    <property type="molecule type" value="Genomic_DNA"/>
</dbReference>
<sequence length="467" mass="52724">MKTLNLCILVSLAIGTYCSPILQPADTQDEDMAEMYLKRFYNLTEQSGPTFRHNVGQMSETLSEMQKFFGLNVTGTLDSDTLQVMQKPRCGVSDVSQYSTFPGKPRWPTNKLTYRIENYTPDLSMSEVDTAIVKALQVWARVTPLRFTRIYSGTADIRISFVRQAHGDNNPFDGPGNILAHAYSPSQGIGGDAHFDEDETFTVRSSNGISLFLVAAHEFGHSLGLSHSNVNGALMYPTYSYRNSNSFSLSWDDVRGIQSLYGSNPDVTPGDPERPMTPDACDPNLVLDAVTTLRGGKMFFKGRFVWRSYRQSSKPVQSLIKNLWPEVPDNIDAAYESRKTGWVYIFKDRQVWALSGYNLVRGYPRSLSSMGLPRTVKKISAALYEEHSGKTLFFAGKYYYSYDTVRQRMDKGYPKLVEEGFPGMMGQVTAAFQERGLFFLFNGQSAFAFSSRRTLYRVLKNSYFLRC</sequence>
<accession>A0AAD7WG34</accession>
<dbReference type="Proteomes" id="UP001221898">
    <property type="component" value="Unassembled WGS sequence"/>
</dbReference>
<dbReference type="SMART" id="SM00235">
    <property type="entry name" value="ZnMc"/>
    <property type="match status" value="1"/>
</dbReference>